<comment type="caution">
    <text evidence="2">The sequence shown here is derived from an EMBL/GenBank/DDBJ whole genome shotgun (WGS) entry which is preliminary data.</text>
</comment>
<name>A0A317G8J1_BUTFI</name>
<dbReference type="GO" id="GO:0016740">
    <property type="term" value="F:transferase activity"/>
    <property type="evidence" value="ECO:0007669"/>
    <property type="project" value="UniProtKB-KW"/>
</dbReference>
<evidence type="ECO:0000313" key="3">
    <source>
        <dbReference type="Proteomes" id="UP000245488"/>
    </source>
</evidence>
<dbReference type="InterPro" id="IPR004352">
    <property type="entry name" value="GH114_TIM-barrel"/>
</dbReference>
<keyword evidence="2" id="KW-0808">Transferase</keyword>
<reference evidence="2 3" key="1">
    <citation type="submission" date="2017-09" db="EMBL/GenBank/DDBJ databases">
        <title>High-quality draft genome sequence of Butyrivibrio fibrisolvens INBov1, isolated from cow rumen.</title>
        <authorList>
            <person name="Rodriguez Hernaez J."/>
            <person name="Rivarola M."/>
            <person name="Paniego N."/>
            <person name="Cravero S."/>
            <person name="Ceron Cucchi M."/>
            <person name="Martinez M.C."/>
        </authorList>
    </citation>
    <scope>NUCLEOTIDE SEQUENCE [LARGE SCALE GENOMIC DNA]</scope>
    <source>
        <strain evidence="2 3">INBov1</strain>
    </source>
</reference>
<organism evidence="2 3">
    <name type="scientific">Butyrivibrio fibrisolvens</name>
    <dbReference type="NCBI Taxonomy" id="831"/>
    <lineage>
        <taxon>Bacteria</taxon>
        <taxon>Bacillati</taxon>
        <taxon>Bacillota</taxon>
        <taxon>Clostridia</taxon>
        <taxon>Lachnospirales</taxon>
        <taxon>Lachnospiraceae</taxon>
        <taxon>Butyrivibrio</taxon>
    </lineage>
</organism>
<dbReference type="InterPro" id="IPR017853">
    <property type="entry name" value="GH"/>
</dbReference>
<dbReference type="PROSITE" id="PS51257">
    <property type="entry name" value="PROKAR_LIPOPROTEIN"/>
    <property type="match status" value="1"/>
</dbReference>
<dbReference type="Pfam" id="PF03537">
    <property type="entry name" value="Glyco_hydro_114"/>
    <property type="match status" value="1"/>
</dbReference>
<dbReference type="AlphaFoldDB" id="A0A317G8J1"/>
<evidence type="ECO:0000259" key="1">
    <source>
        <dbReference type="Pfam" id="PF03537"/>
    </source>
</evidence>
<keyword evidence="3" id="KW-1185">Reference proteome</keyword>
<dbReference type="EMBL" id="NXNG01000001">
    <property type="protein sequence ID" value="PWT28732.1"/>
    <property type="molecule type" value="Genomic_DNA"/>
</dbReference>
<dbReference type="Gene3D" id="3.20.20.70">
    <property type="entry name" value="Aldolase class I"/>
    <property type="match status" value="1"/>
</dbReference>
<dbReference type="InterPro" id="IPR013785">
    <property type="entry name" value="Aldolase_TIM"/>
</dbReference>
<dbReference type="PANTHER" id="PTHR35882">
    <property type="entry name" value="PELA"/>
    <property type="match status" value="1"/>
</dbReference>
<feature type="domain" description="Glycoside-hydrolase family GH114 TIM-barrel" evidence="1">
    <location>
        <begin position="48"/>
        <end position="147"/>
    </location>
</feature>
<dbReference type="PANTHER" id="PTHR35882:SF2">
    <property type="entry name" value="PELA"/>
    <property type="match status" value="1"/>
</dbReference>
<proteinExistence type="predicted"/>
<dbReference type="SUPFAM" id="SSF51445">
    <property type="entry name" value="(Trans)glycosidases"/>
    <property type="match status" value="1"/>
</dbReference>
<protein>
    <submittedName>
        <fullName evidence="2">Glucanotransferase</fullName>
    </submittedName>
</protein>
<gene>
    <name evidence="2" type="ORF">CPT75_17260</name>
</gene>
<dbReference type="Proteomes" id="UP000245488">
    <property type="component" value="Chromosome"/>
</dbReference>
<accession>A0A317G8J1</accession>
<evidence type="ECO:0000313" key="2">
    <source>
        <dbReference type="EMBL" id="PWT28732.1"/>
    </source>
</evidence>
<sequence>MNYKEYEMKKYNLIVATIISALALSACSYGEGEYGVFLSYDGDLEDLSDYKTVVIDAQYFDKEDIEDFKEQGHEVYSYINIGSIESFRDYYDEYEDLTLDVYEHWEEEKWVDVSSGRWQEFILDILAPDLLDKGIDGFFVDNCDVYYQYPEKEIFEGLTVIMKGLIATGAEVVVNGGDAFVTAYTDEGGDADDIITGINQESVLTSIDWDEEEFHEAAADDEEYFKDYIETYADEGINIYLLEYTDDPLLSMKIRRYCKAHGFKYYISDSLELDL</sequence>